<dbReference type="AlphaFoldDB" id="A0AAU9JNK1"/>
<accession>A0AAU9JNK1</accession>
<dbReference type="EMBL" id="CAJZBQ010000032">
    <property type="protein sequence ID" value="CAG9322453.1"/>
    <property type="molecule type" value="Genomic_DNA"/>
</dbReference>
<reference evidence="2" key="1">
    <citation type="submission" date="2021-09" db="EMBL/GenBank/DDBJ databases">
        <authorList>
            <consortium name="AG Swart"/>
            <person name="Singh M."/>
            <person name="Singh A."/>
            <person name="Seah K."/>
            <person name="Emmerich C."/>
        </authorList>
    </citation>
    <scope>NUCLEOTIDE SEQUENCE</scope>
    <source>
        <strain evidence="2">ATCC30299</strain>
    </source>
</reference>
<feature type="transmembrane region" description="Helical" evidence="1">
    <location>
        <begin position="21"/>
        <end position="41"/>
    </location>
</feature>
<keyword evidence="1" id="KW-0472">Membrane</keyword>
<dbReference type="Proteomes" id="UP001162131">
    <property type="component" value="Unassembled WGS sequence"/>
</dbReference>
<keyword evidence="1" id="KW-1133">Transmembrane helix</keyword>
<organism evidence="2 3">
    <name type="scientific">Blepharisma stoltei</name>
    <dbReference type="NCBI Taxonomy" id="1481888"/>
    <lineage>
        <taxon>Eukaryota</taxon>
        <taxon>Sar</taxon>
        <taxon>Alveolata</taxon>
        <taxon>Ciliophora</taxon>
        <taxon>Postciliodesmatophora</taxon>
        <taxon>Heterotrichea</taxon>
        <taxon>Heterotrichida</taxon>
        <taxon>Blepharismidae</taxon>
        <taxon>Blepharisma</taxon>
    </lineage>
</organism>
<evidence type="ECO:0000313" key="2">
    <source>
        <dbReference type="EMBL" id="CAG9322453.1"/>
    </source>
</evidence>
<keyword evidence="1" id="KW-0812">Transmembrane</keyword>
<keyword evidence="3" id="KW-1185">Reference proteome</keyword>
<gene>
    <name evidence="2" type="ORF">BSTOLATCC_MIC31586</name>
</gene>
<comment type="caution">
    <text evidence="2">The sequence shown here is derived from an EMBL/GenBank/DDBJ whole genome shotgun (WGS) entry which is preliminary data.</text>
</comment>
<evidence type="ECO:0000256" key="1">
    <source>
        <dbReference type="SAM" id="Phobius"/>
    </source>
</evidence>
<protein>
    <submittedName>
        <fullName evidence="2">Uncharacterized protein</fullName>
    </submittedName>
</protein>
<proteinExistence type="predicted"/>
<sequence>MFILTKKISFKAFKHSNRFDLITGLCFTALSYQYALFLLLIKMFPHFPKYFRETTPEIPFSKDFFHQKIAFHRAYDCVEPCNHLYNDLR</sequence>
<name>A0AAU9JNK1_9CILI</name>
<evidence type="ECO:0000313" key="3">
    <source>
        <dbReference type="Proteomes" id="UP001162131"/>
    </source>
</evidence>